<feature type="compositionally biased region" description="Low complexity" evidence="2">
    <location>
        <begin position="322"/>
        <end position="331"/>
    </location>
</feature>
<feature type="region of interest" description="Disordered" evidence="2">
    <location>
        <begin position="212"/>
        <end position="241"/>
    </location>
</feature>
<feature type="region of interest" description="Disordered" evidence="2">
    <location>
        <begin position="467"/>
        <end position="522"/>
    </location>
</feature>
<dbReference type="PROSITE" id="PS50157">
    <property type="entry name" value="ZINC_FINGER_C2H2_2"/>
    <property type="match status" value="1"/>
</dbReference>
<evidence type="ECO:0000313" key="5">
    <source>
        <dbReference type="Proteomes" id="UP000443090"/>
    </source>
</evidence>
<dbReference type="OrthoDB" id="3524154at2759"/>
<feature type="region of interest" description="Disordered" evidence="2">
    <location>
        <begin position="128"/>
        <end position="164"/>
    </location>
</feature>
<evidence type="ECO:0000259" key="3">
    <source>
        <dbReference type="PROSITE" id="PS50157"/>
    </source>
</evidence>
<accession>A0A8H8S8A9</accession>
<proteinExistence type="predicted"/>
<keyword evidence="5" id="KW-1185">Reference proteome</keyword>
<feature type="compositionally biased region" description="Low complexity" evidence="2">
    <location>
        <begin position="40"/>
        <end position="61"/>
    </location>
</feature>
<evidence type="ECO:0000256" key="1">
    <source>
        <dbReference type="PROSITE-ProRule" id="PRU00042"/>
    </source>
</evidence>
<dbReference type="EMBL" id="QGMI01000002">
    <property type="protein sequence ID" value="TVY49997.1"/>
    <property type="molecule type" value="Genomic_DNA"/>
</dbReference>
<dbReference type="PROSITE" id="PS00028">
    <property type="entry name" value="ZINC_FINGER_C2H2_1"/>
    <property type="match status" value="1"/>
</dbReference>
<feature type="compositionally biased region" description="Low complexity" evidence="2">
    <location>
        <begin position="139"/>
        <end position="149"/>
    </location>
</feature>
<comment type="caution">
    <text evidence="4">The sequence shown here is derived from an EMBL/GenBank/DDBJ whole genome shotgun (WGS) entry which is preliminary data.</text>
</comment>
<feature type="region of interest" description="Disordered" evidence="2">
    <location>
        <begin position="694"/>
        <end position="724"/>
    </location>
</feature>
<gene>
    <name evidence="4" type="ORF">LOCC1_G000120</name>
</gene>
<dbReference type="Proteomes" id="UP000443090">
    <property type="component" value="Unassembled WGS sequence"/>
</dbReference>
<organism evidence="4 5">
    <name type="scientific">Lachnellula occidentalis</name>
    <dbReference type="NCBI Taxonomy" id="215460"/>
    <lineage>
        <taxon>Eukaryota</taxon>
        <taxon>Fungi</taxon>
        <taxon>Dikarya</taxon>
        <taxon>Ascomycota</taxon>
        <taxon>Pezizomycotina</taxon>
        <taxon>Leotiomycetes</taxon>
        <taxon>Helotiales</taxon>
        <taxon>Lachnaceae</taxon>
        <taxon>Lachnellula</taxon>
    </lineage>
</organism>
<feature type="compositionally biased region" description="Low complexity" evidence="2">
    <location>
        <begin position="424"/>
        <end position="441"/>
    </location>
</feature>
<protein>
    <recommendedName>
        <fullName evidence="3">C2H2-type domain-containing protein</fullName>
    </recommendedName>
</protein>
<dbReference type="InterPro" id="IPR057026">
    <property type="entry name" value="Znf-C2H2_ascomycetes"/>
</dbReference>
<feature type="compositionally biased region" description="Basic and acidic residues" evidence="2">
    <location>
        <begin position="153"/>
        <end position="163"/>
    </location>
</feature>
<feature type="domain" description="C2H2-type" evidence="3">
    <location>
        <begin position="557"/>
        <end position="585"/>
    </location>
</feature>
<sequence length="724" mass="79063">LVAISNFERVMEIPHRGPRPSLALPEIYVHESNPEHFRSSSRSSSYNSTSSPATSSIPMSIPHSRTDFVPPPLPPPTHLADIASGGNNGPDLAWRFGNSHGSTSDWGGSISSVAPGSSLYGSFASRKGLMDDRPDYSRRTSSTSTIKSSVGEGQEHAYPKDEGYSSFSGTSIGSYRSKYQESSSAKSGFASHDRFQTNAQAYDKSLLQKLDARRGADDKSPSRSYSKCAFSSSASDASPTSRIAFEHRHPSQLKPLSLPILNSRPGFVESPIAMSRYGDTPLSSGISPGNSYPRFGHQTQFESKSPIDSADSDRSHPFIGHSGSSSVMSVGDEASSVTSKSRESYDRRISPDHDVDFPMEETGLRRLYIDEYSGRSDATTGQKRRASSPPVEDVQSLHASGSVSDLFRRRESGSRSSPTPRYHSNSGSVSSTTSAPRNNSYASSTLSIAASSITSMGSYGRLSPGGISPAASDVPDSPYVTSLPLDPSPHASINHQRQVSDTRPLMTSRKLSDNVSQGKSSHNPKIQGIFMCECCPKKPKKFESQEELNAHEQEKQYECAYCRNRFKNKNEAERHQNSLHLRRHSWSCAALSGYPAAFHASPTRPNEADTCGYCGDDFPRSGISSPLSGPQMAVATDQDWDIRIAHLQEMHKFGECNHAKKFFRADHFRQHLKHSHAGTSGKWTNMLENACMKDEPLPEPIRGPERVSPGGPRVGRISEEEELL</sequence>
<feature type="compositionally biased region" description="Low complexity" evidence="2">
    <location>
        <begin position="222"/>
        <end position="241"/>
    </location>
</feature>
<dbReference type="GO" id="GO:0008270">
    <property type="term" value="F:zinc ion binding"/>
    <property type="evidence" value="ECO:0007669"/>
    <property type="project" value="UniProtKB-KW"/>
</dbReference>
<reference evidence="4 5" key="1">
    <citation type="submission" date="2018-05" db="EMBL/GenBank/DDBJ databases">
        <title>Genome sequencing and assembly of the regulated plant pathogen Lachnellula willkommii and related sister species for the development of diagnostic species identification markers.</title>
        <authorList>
            <person name="Giroux E."/>
            <person name="Bilodeau G."/>
        </authorList>
    </citation>
    <scope>NUCLEOTIDE SEQUENCE [LARGE SCALE GENOMIC DNA]</scope>
    <source>
        <strain evidence="4 5">CBS 160.35</strain>
    </source>
</reference>
<feature type="compositionally biased region" description="Basic and acidic residues" evidence="2">
    <location>
        <begin position="128"/>
        <end position="138"/>
    </location>
</feature>
<feature type="non-terminal residue" evidence="4">
    <location>
        <position position="724"/>
    </location>
</feature>
<feature type="compositionally biased region" description="Polar residues" evidence="2">
    <location>
        <begin position="513"/>
        <end position="522"/>
    </location>
</feature>
<feature type="compositionally biased region" description="Basic and acidic residues" evidence="2">
    <location>
        <begin position="340"/>
        <end position="358"/>
    </location>
</feature>
<feature type="compositionally biased region" description="Polar residues" evidence="2">
    <location>
        <begin position="491"/>
        <end position="501"/>
    </location>
</feature>
<keyword evidence="1" id="KW-0862">Zinc</keyword>
<keyword evidence="1" id="KW-0479">Metal-binding</keyword>
<feature type="compositionally biased region" description="Basic and acidic residues" evidence="2">
    <location>
        <begin position="212"/>
        <end position="221"/>
    </location>
</feature>
<feature type="region of interest" description="Disordered" evidence="2">
    <location>
        <begin position="279"/>
        <end position="358"/>
    </location>
</feature>
<name>A0A8H8S8A9_9HELO</name>
<dbReference type="InterPro" id="IPR013087">
    <property type="entry name" value="Znf_C2H2_type"/>
</dbReference>
<feature type="compositionally biased region" description="Polar residues" evidence="2">
    <location>
        <begin position="414"/>
        <end position="423"/>
    </location>
</feature>
<evidence type="ECO:0000313" key="4">
    <source>
        <dbReference type="EMBL" id="TVY49997.1"/>
    </source>
</evidence>
<feature type="region of interest" description="Disordered" evidence="2">
    <location>
        <begin position="34"/>
        <end position="70"/>
    </location>
</feature>
<dbReference type="Pfam" id="PF24537">
    <property type="entry name" value="zf-C2H2_fungi"/>
    <property type="match status" value="1"/>
</dbReference>
<dbReference type="AlphaFoldDB" id="A0A8H8S8A9"/>
<feature type="region of interest" description="Disordered" evidence="2">
    <location>
        <begin position="373"/>
        <end position="441"/>
    </location>
</feature>
<evidence type="ECO:0000256" key="2">
    <source>
        <dbReference type="SAM" id="MobiDB-lite"/>
    </source>
</evidence>
<keyword evidence="1" id="KW-0863">Zinc-finger</keyword>
<feature type="compositionally biased region" description="Polar residues" evidence="2">
    <location>
        <begin position="281"/>
        <end position="290"/>
    </location>
</feature>